<protein>
    <submittedName>
        <fullName evidence="1">DUF4177 domain-containing protein</fullName>
    </submittedName>
</protein>
<dbReference type="EMBL" id="JACRTB010000022">
    <property type="protein sequence ID" value="MBC8577140.1"/>
    <property type="molecule type" value="Genomic_DNA"/>
</dbReference>
<dbReference type="RefSeq" id="WP_262400609.1">
    <property type="nucleotide sequence ID" value="NZ_JACRTB010000022.1"/>
</dbReference>
<organism evidence="1 2">
    <name type="scientific">Yanshouia hominis</name>
    <dbReference type="NCBI Taxonomy" id="2763673"/>
    <lineage>
        <taxon>Bacteria</taxon>
        <taxon>Bacillati</taxon>
        <taxon>Bacillota</taxon>
        <taxon>Clostridia</taxon>
        <taxon>Eubacteriales</taxon>
        <taxon>Oscillospiraceae</taxon>
        <taxon>Yanshouia</taxon>
    </lineage>
</organism>
<accession>A0ABR7NL97</accession>
<proteinExistence type="predicted"/>
<sequence>MKKVEFVRLKSELYGYGFGKGAKYGFEGVEEIIRERIESGWNYCGYVPLETRGTGDIETMSLIFQKEE</sequence>
<comment type="caution">
    <text evidence="1">The sequence shown here is derived from an EMBL/GenBank/DDBJ whole genome shotgun (WGS) entry which is preliminary data.</text>
</comment>
<gene>
    <name evidence="1" type="ORF">H8717_12075</name>
</gene>
<evidence type="ECO:0000313" key="2">
    <source>
        <dbReference type="Proteomes" id="UP000658131"/>
    </source>
</evidence>
<keyword evidence="2" id="KW-1185">Reference proteome</keyword>
<evidence type="ECO:0000313" key="1">
    <source>
        <dbReference type="EMBL" id="MBC8577140.1"/>
    </source>
</evidence>
<name>A0ABR7NL97_9FIRM</name>
<reference evidence="1 2" key="1">
    <citation type="submission" date="2020-08" db="EMBL/GenBank/DDBJ databases">
        <title>Genome public.</title>
        <authorList>
            <person name="Liu C."/>
            <person name="Sun Q."/>
        </authorList>
    </citation>
    <scope>NUCLEOTIDE SEQUENCE [LARGE SCALE GENOMIC DNA]</scope>
    <source>
        <strain evidence="1 2">BX1</strain>
    </source>
</reference>
<dbReference type="Proteomes" id="UP000658131">
    <property type="component" value="Unassembled WGS sequence"/>
</dbReference>